<keyword evidence="9 12" id="KW-1133">Transmembrane helix</keyword>
<evidence type="ECO:0000256" key="10">
    <source>
        <dbReference type="ARBA" id="ARBA00023136"/>
    </source>
</evidence>
<dbReference type="InterPro" id="IPR017871">
    <property type="entry name" value="ABC_transporter-like_CS"/>
</dbReference>
<dbReference type="GO" id="GO:0016887">
    <property type="term" value="F:ATP hydrolysis activity"/>
    <property type="evidence" value="ECO:0007669"/>
    <property type="project" value="InterPro"/>
</dbReference>
<dbReference type="CDD" id="cd07346">
    <property type="entry name" value="ABC_6TM_exporters"/>
    <property type="match status" value="1"/>
</dbReference>
<dbReference type="InterPro" id="IPR011527">
    <property type="entry name" value="ABC1_TM_dom"/>
</dbReference>
<dbReference type="InterPro" id="IPR003593">
    <property type="entry name" value="AAA+_ATPase"/>
</dbReference>
<dbReference type="PROSITE" id="PS00211">
    <property type="entry name" value="ABC_TRANSPORTER_1"/>
    <property type="match status" value="1"/>
</dbReference>
<evidence type="ECO:0000256" key="1">
    <source>
        <dbReference type="ARBA" id="ARBA00004651"/>
    </source>
</evidence>
<evidence type="ECO:0000259" key="14">
    <source>
        <dbReference type="PROSITE" id="PS50929"/>
    </source>
</evidence>
<dbReference type="Pfam" id="PF00664">
    <property type="entry name" value="ABC_membrane"/>
    <property type="match status" value="1"/>
</dbReference>
<keyword evidence="7" id="KW-0547">Nucleotide-binding</keyword>
<dbReference type="Gene3D" id="3.40.50.300">
    <property type="entry name" value="P-loop containing nucleotide triphosphate hydrolases"/>
    <property type="match status" value="1"/>
</dbReference>
<evidence type="ECO:0000256" key="4">
    <source>
        <dbReference type="ARBA" id="ARBA00022448"/>
    </source>
</evidence>
<evidence type="ECO:0000256" key="9">
    <source>
        <dbReference type="ARBA" id="ARBA00022989"/>
    </source>
</evidence>
<evidence type="ECO:0000259" key="13">
    <source>
        <dbReference type="PROSITE" id="PS50893"/>
    </source>
</evidence>
<dbReference type="AlphaFoldDB" id="A0A1X1D4L2"/>
<dbReference type="SUPFAM" id="SSF52540">
    <property type="entry name" value="P-loop containing nucleoside triphosphate hydrolases"/>
    <property type="match status" value="1"/>
</dbReference>
<feature type="transmembrane region" description="Helical" evidence="12">
    <location>
        <begin position="272"/>
        <end position="293"/>
    </location>
</feature>
<dbReference type="Pfam" id="PF00005">
    <property type="entry name" value="ABC_tran"/>
    <property type="match status" value="1"/>
</dbReference>
<feature type="transmembrane region" description="Helical" evidence="12">
    <location>
        <begin position="21"/>
        <end position="44"/>
    </location>
</feature>
<keyword evidence="10 12" id="KW-0472">Membrane</keyword>
<evidence type="ECO:0000256" key="6">
    <source>
        <dbReference type="ARBA" id="ARBA00022692"/>
    </source>
</evidence>
<feature type="domain" description="ABC transmembrane type-1" evidence="14">
    <location>
        <begin position="25"/>
        <end position="304"/>
    </location>
</feature>
<dbReference type="SMART" id="SM00382">
    <property type="entry name" value="AAA"/>
    <property type="match status" value="1"/>
</dbReference>
<dbReference type="PANTHER" id="PTHR43394:SF1">
    <property type="entry name" value="ATP-BINDING CASSETTE SUB-FAMILY B MEMBER 10, MITOCHONDRIAL"/>
    <property type="match status" value="1"/>
</dbReference>
<keyword evidence="5" id="KW-1003">Cell membrane</keyword>
<dbReference type="FunFam" id="3.40.50.300:FF:000299">
    <property type="entry name" value="ABC transporter ATP-binding protein/permease"/>
    <property type="match status" value="1"/>
</dbReference>
<comment type="subcellular location">
    <subcellularLocation>
        <location evidence="1">Cell membrane</location>
        <topology evidence="1">Multi-pass membrane protein</topology>
    </subcellularLocation>
</comment>
<dbReference type="GO" id="GO:0008559">
    <property type="term" value="F:ABC-type xenobiotic transporter activity"/>
    <property type="evidence" value="ECO:0007669"/>
    <property type="project" value="UniProtKB-EC"/>
</dbReference>
<evidence type="ECO:0000256" key="12">
    <source>
        <dbReference type="SAM" id="Phobius"/>
    </source>
</evidence>
<dbReference type="InterPro" id="IPR003439">
    <property type="entry name" value="ABC_transporter-like_ATP-bd"/>
</dbReference>
<dbReference type="EC" id="7.6.2.2" evidence="3"/>
<evidence type="ECO:0000256" key="11">
    <source>
        <dbReference type="ARBA" id="ARBA00034018"/>
    </source>
</evidence>
<gene>
    <name evidence="15" type="ORF">HA51_00570</name>
</gene>
<accession>A0A1X1D4L2</accession>
<evidence type="ECO:0000256" key="5">
    <source>
        <dbReference type="ARBA" id="ARBA00022475"/>
    </source>
</evidence>
<dbReference type="Gene3D" id="1.20.1560.10">
    <property type="entry name" value="ABC transporter type 1, transmembrane domain"/>
    <property type="match status" value="1"/>
</dbReference>
<dbReference type="InterPro" id="IPR027417">
    <property type="entry name" value="P-loop_NTPase"/>
</dbReference>
<dbReference type="GO" id="GO:0005886">
    <property type="term" value="C:plasma membrane"/>
    <property type="evidence" value="ECO:0007669"/>
    <property type="project" value="UniProtKB-SubCell"/>
</dbReference>
<keyword evidence="4" id="KW-0813">Transport</keyword>
<dbReference type="SUPFAM" id="SSF90123">
    <property type="entry name" value="ABC transporter transmembrane region"/>
    <property type="match status" value="1"/>
</dbReference>
<keyword evidence="8" id="KW-0067">ATP-binding</keyword>
<name>A0A1X1D4L2_9GAMM</name>
<proteinExistence type="inferred from homology"/>
<dbReference type="OrthoDB" id="9806127at2"/>
<reference evidence="15 16" key="1">
    <citation type="journal article" date="2017" name="Antonie Van Leeuwenhoek">
        <title>Phylogenomic resolution of the bacterial genus Pantoea and its relationship with Erwinia and Tatumella.</title>
        <authorList>
            <person name="Palmer M."/>
            <person name="Steenkamp E.T."/>
            <person name="Coetzee M.P."/>
            <person name="Chan W.Y."/>
            <person name="van Zyl E."/>
            <person name="De Maayer P."/>
            <person name="Coutinho T.A."/>
            <person name="Blom J."/>
            <person name="Smits T.H."/>
            <person name="Duffy B."/>
            <person name="Venter S.N."/>
        </authorList>
    </citation>
    <scope>NUCLEOTIDE SEQUENCE [LARGE SCALE GENOMIC DNA]</scope>
    <source>
        <strain evidence="15 16">LMG 26275</strain>
    </source>
</reference>
<dbReference type="GO" id="GO:0005524">
    <property type="term" value="F:ATP binding"/>
    <property type="evidence" value="ECO:0007669"/>
    <property type="project" value="UniProtKB-KW"/>
</dbReference>
<dbReference type="EMBL" id="MLFR01000001">
    <property type="protein sequence ID" value="ORM71608.1"/>
    <property type="molecule type" value="Genomic_DNA"/>
</dbReference>
<evidence type="ECO:0000313" key="16">
    <source>
        <dbReference type="Proteomes" id="UP000193558"/>
    </source>
</evidence>
<dbReference type="InterPro" id="IPR039421">
    <property type="entry name" value="Type_1_exporter"/>
</dbReference>
<evidence type="ECO:0000256" key="2">
    <source>
        <dbReference type="ARBA" id="ARBA00006526"/>
    </source>
</evidence>
<evidence type="ECO:0000313" key="15">
    <source>
        <dbReference type="EMBL" id="ORM71608.1"/>
    </source>
</evidence>
<protein>
    <recommendedName>
        <fullName evidence="3">ABC-type xenobiotic transporter</fullName>
        <ecNumber evidence="3">7.6.2.2</ecNumber>
    </recommendedName>
</protein>
<dbReference type="PANTHER" id="PTHR43394">
    <property type="entry name" value="ATP-DEPENDENT PERMEASE MDL1, MITOCHONDRIAL"/>
    <property type="match status" value="1"/>
</dbReference>
<comment type="caution">
    <text evidence="15">The sequence shown here is derived from an EMBL/GenBank/DDBJ whole genome shotgun (WGS) entry which is preliminary data.</text>
</comment>
<evidence type="ECO:0000256" key="8">
    <source>
        <dbReference type="ARBA" id="ARBA00022840"/>
    </source>
</evidence>
<comment type="similarity">
    <text evidence="2">Belongs to the ABC transporter superfamily. Drug exporter-2 (TC 3.A.1.117) family.</text>
</comment>
<dbReference type="InterPro" id="IPR036640">
    <property type="entry name" value="ABC1_TM_sf"/>
</dbReference>
<feature type="transmembrane region" description="Helical" evidence="12">
    <location>
        <begin position="243"/>
        <end position="266"/>
    </location>
</feature>
<sequence>MTHARASSPLRDTLSLLRGESSTFLLALCLAAMAVMLELVPYVLLWQAAVAVDPANTLITLAGWLLAVLVGKYVLLSLAGYFSHLTAFRVLYQTRLRLAQSLARIALLRLSPYSSASLRNIILNDVERVENFIAHHSVDMIGALLSPLIAALFLFWLDWPMALAALATVPLALLAQKIFSRGMAERTAQYHRASAELDSALVEYVRGVPVMKAFQQSSRAFRLLNQRLDAYHQLVVNFTRHAVPAWSAFVVILNANLFILLPIGLWRVAHGSLTIGTLLLVLILGSGLLKPLLRVTFLSSMLREIFSGVGRIMPLLDCPQPQPETALPISNVLQTHQLSFGYDDTNVVKSVSLRFEAGRFYALVGPSGAGKSTLAWLLAGLLPPSHGDITLGEVSVQQLHDATRAQRLALVSQEVFLLQGTLADNLRLGNPQASEAELWQALTLAQAENWVRSLPQGLHSTVGERGVTLSGGERQRIAIARALVAHTPILILDEATAFADALTEAAFYRALRLARPDTTLISIAHRLFAVQQADCIVMMAQGEVAVQGRHETLLVSDKGYQMLWHSQFDLAHWHIRAEETTYVTD</sequence>
<feature type="transmembrane region" description="Helical" evidence="12">
    <location>
        <begin position="138"/>
        <end position="156"/>
    </location>
</feature>
<comment type="catalytic activity">
    <reaction evidence="11">
        <text>ATP + H2O + xenobioticSide 1 = ADP + phosphate + xenobioticSide 2.</text>
        <dbReference type="EC" id="7.6.2.2"/>
    </reaction>
</comment>
<dbReference type="GO" id="GO:0015421">
    <property type="term" value="F:ABC-type oligopeptide transporter activity"/>
    <property type="evidence" value="ECO:0007669"/>
    <property type="project" value="TreeGrafter"/>
</dbReference>
<evidence type="ECO:0000256" key="3">
    <source>
        <dbReference type="ARBA" id="ARBA00012191"/>
    </source>
</evidence>
<organism evidence="15 16">
    <name type="scientific">Pantoea rwandensis</name>
    <dbReference type="NCBI Taxonomy" id="1076550"/>
    <lineage>
        <taxon>Bacteria</taxon>
        <taxon>Pseudomonadati</taxon>
        <taxon>Pseudomonadota</taxon>
        <taxon>Gammaproteobacteria</taxon>
        <taxon>Enterobacterales</taxon>
        <taxon>Erwiniaceae</taxon>
        <taxon>Pantoea</taxon>
    </lineage>
</organism>
<dbReference type="PROSITE" id="PS50929">
    <property type="entry name" value="ABC_TM1F"/>
    <property type="match status" value="1"/>
</dbReference>
<dbReference type="PROSITE" id="PS50893">
    <property type="entry name" value="ABC_TRANSPORTER_2"/>
    <property type="match status" value="1"/>
</dbReference>
<feature type="transmembrane region" description="Helical" evidence="12">
    <location>
        <begin position="64"/>
        <end position="92"/>
    </location>
</feature>
<dbReference type="Proteomes" id="UP000193558">
    <property type="component" value="Unassembled WGS sequence"/>
</dbReference>
<feature type="domain" description="ABC transporter" evidence="13">
    <location>
        <begin position="333"/>
        <end position="566"/>
    </location>
</feature>
<evidence type="ECO:0000256" key="7">
    <source>
        <dbReference type="ARBA" id="ARBA00022741"/>
    </source>
</evidence>
<dbReference type="RefSeq" id="WP_084931182.1">
    <property type="nucleotide sequence ID" value="NZ_MLFR01000001.1"/>
</dbReference>
<keyword evidence="6 12" id="KW-0812">Transmembrane</keyword>